<name>A0A9P7JWL8_9AGAM</name>
<sequence>MALGLLHWVGVFHPESFMRQAWLLKLLNWKAKGVFQEANNLRHYQSTHNKMMNEKDYDEPEKAERLFPTPSPPPTVLCSQRWPGCNLESLTAVRHALFDNHTRYHIFRNYIKFHKRERPRNSSIVQAHDSEMPLYHPTQS</sequence>
<dbReference type="OrthoDB" id="10553413at2759"/>
<evidence type="ECO:0000313" key="1">
    <source>
        <dbReference type="EMBL" id="KAG2112668.1"/>
    </source>
</evidence>
<protein>
    <submittedName>
        <fullName evidence="1">Uncharacterized protein</fullName>
    </submittedName>
</protein>
<comment type="caution">
    <text evidence="1">The sequence shown here is derived from an EMBL/GenBank/DDBJ whole genome shotgun (WGS) entry which is preliminary data.</text>
</comment>
<proteinExistence type="predicted"/>
<reference evidence="1" key="1">
    <citation type="journal article" date="2020" name="New Phytol.">
        <title>Comparative genomics reveals dynamic genome evolution in host specialist ectomycorrhizal fungi.</title>
        <authorList>
            <person name="Lofgren L.A."/>
            <person name="Nguyen N.H."/>
            <person name="Vilgalys R."/>
            <person name="Ruytinx J."/>
            <person name="Liao H.L."/>
            <person name="Branco S."/>
            <person name="Kuo A."/>
            <person name="LaButti K."/>
            <person name="Lipzen A."/>
            <person name="Andreopoulos W."/>
            <person name="Pangilinan J."/>
            <person name="Riley R."/>
            <person name="Hundley H."/>
            <person name="Na H."/>
            <person name="Barry K."/>
            <person name="Grigoriev I.V."/>
            <person name="Stajich J.E."/>
            <person name="Kennedy P.G."/>
        </authorList>
    </citation>
    <scope>NUCLEOTIDE SEQUENCE</scope>
    <source>
        <strain evidence="1">FC423</strain>
    </source>
</reference>
<dbReference type="AlphaFoldDB" id="A0A9P7JWL8"/>
<keyword evidence="2" id="KW-1185">Reference proteome</keyword>
<dbReference type="GeneID" id="64701725"/>
<evidence type="ECO:0000313" key="2">
    <source>
        <dbReference type="Proteomes" id="UP000823399"/>
    </source>
</evidence>
<organism evidence="1 2">
    <name type="scientific">Suillus discolor</name>
    <dbReference type="NCBI Taxonomy" id="1912936"/>
    <lineage>
        <taxon>Eukaryota</taxon>
        <taxon>Fungi</taxon>
        <taxon>Dikarya</taxon>
        <taxon>Basidiomycota</taxon>
        <taxon>Agaricomycotina</taxon>
        <taxon>Agaricomycetes</taxon>
        <taxon>Agaricomycetidae</taxon>
        <taxon>Boletales</taxon>
        <taxon>Suillineae</taxon>
        <taxon>Suillaceae</taxon>
        <taxon>Suillus</taxon>
    </lineage>
</organism>
<dbReference type="Proteomes" id="UP000823399">
    <property type="component" value="Unassembled WGS sequence"/>
</dbReference>
<dbReference type="EMBL" id="JABBWM010000014">
    <property type="protein sequence ID" value="KAG2112668.1"/>
    <property type="molecule type" value="Genomic_DNA"/>
</dbReference>
<dbReference type="RefSeq" id="XP_041295467.1">
    <property type="nucleotide sequence ID" value="XM_041439466.1"/>
</dbReference>
<gene>
    <name evidence="1" type="ORF">F5147DRAFT_74081</name>
</gene>
<accession>A0A9P7JWL8</accession>